<name>A0A183FCQ8_HELPZ</name>
<sequence>MVEKRVMSTPFIYEVKDIPLKQNAPLTLRDQKSFGRCLSDYTNSEPGQKCISAMAGVDPMASDASTRMCDV</sequence>
<dbReference type="EMBL" id="UZAH01021192">
    <property type="protein sequence ID" value="VDO53139.1"/>
    <property type="molecule type" value="Genomic_DNA"/>
</dbReference>
<reference evidence="1 2" key="1">
    <citation type="submission" date="2018-11" db="EMBL/GenBank/DDBJ databases">
        <authorList>
            <consortium name="Pathogen Informatics"/>
        </authorList>
    </citation>
    <scope>NUCLEOTIDE SEQUENCE [LARGE SCALE GENOMIC DNA]</scope>
</reference>
<keyword evidence="2" id="KW-1185">Reference proteome</keyword>
<evidence type="ECO:0000313" key="3">
    <source>
        <dbReference type="WBParaSite" id="HPBE_0000395001-mRNA-1"/>
    </source>
</evidence>
<dbReference type="AlphaFoldDB" id="A0A183FCQ8"/>
<evidence type="ECO:0000313" key="1">
    <source>
        <dbReference type="EMBL" id="VDO53139.1"/>
    </source>
</evidence>
<dbReference type="WBParaSite" id="HPBE_0000395001-mRNA-1">
    <property type="protein sequence ID" value="HPBE_0000395001-mRNA-1"/>
    <property type="gene ID" value="HPBE_0000395001"/>
</dbReference>
<reference evidence="3" key="2">
    <citation type="submission" date="2019-09" db="UniProtKB">
        <authorList>
            <consortium name="WormBaseParasite"/>
        </authorList>
    </citation>
    <scope>IDENTIFICATION</scope>
</reference>
<proteinExistence type="predicted"/>
<accession>A0A183FCQ8</accession>
<accession>A0A3P7WFK1</accession>
<evidence type="ECO:0000313" key="2">
    <source>
        <dbReference type="Proteomes" id="UP000050761"/>
    </source>
</evidence>
<dbReference type="OrthoDB" id="9991628at2759"/>
<gene>
    <name evidence="1" type="ORF">HPBE_LOCUS3952</name>
</gene>
<protein>
    <submittedName>
        <fullName evidence="3">Peptidase S1 domain-containing protein</fullName>
    </submittedName>
</protein>
<dbReference type="Proteomes" id="UP000050761">
    <property type="component" value="Unassembled WGS sequence"/>
</dbReference>
<organism evidence="2 3">
    <name type="scientific">Heligmosomoides polygyrus</name>
    <name type="common">Parasitic roundworm</name>
    <dbReference type="NCBI Taxonomy" id="6339"/>
    <lineage>
        <taxon>Eukaryota</taxon>
        <taxon>Metazoa</taxon>
        <taxon>Ecdysozoa</taxon>
        <taxon>Nematoda</taxon>
        <taxon>Chromadorea</taxon>
        <taxon>Rhabditida</taxon>
        <taxon>Rhabditina</taxon>
        <taxon>Rhabditomorpha</taxon>
        <taxon>Strongyloidea</taxon>
        <taxon>Heligmosomidae</taxon>
        <taxon>Heligmosomoides</taxon>
    </lineage>
</organism>